<accession>A0A3M9MLD1</accession>
<dbReference type="CDD" id="cd00090">
    <property type="entry name" value="HTH_ARSR"/>
    <property type="match status" value="1"/>
</dbReference>
<dbReference type="InterPro" id="IPR005471">
    <property type="entry name" value="Tscrpt_reg_IclR_N"/>
</dbReference>
<organism evidence="9 10">
    <name type="scientific">Flexivirga caeni</name>
    <dbReference type="NCBI Taxonomy" id="2294115"/>
    <lineage>
        <taxon>Bacteria</taxon>
        <taxon>Bacillati</taxon>
        <taxon>Actinomycetota</taxon>
        <taxon>Actinomycetes</taxon>
        <taxon>Micrococcales</taxon>
        <taxon>Dermacoccaceae</taxon>
        <taxon>Flexivirga</taxon>
    </lineage>
</organism>
<proteinExistence type="predicted"/>
<dbReference type="GO" id="GO:0003700">
    <property type="term" value="F:DNA-binding transcription factor activity"/>
    <property type="evidence" value="ECO:0007669"/>
    <property type="project" value="TreeGrafter"/>
</dbReference>
<evidence type="ECO:0000256" key="4">
    <source>
        <dbReference type="ARBA" id="ARBA00023163"/>
    </source>
</evidence>
<dbReference type="PANTHER" id="PTHR30136:SF24">
    <property type="entry name" value="HTH-TYPE TRANSCRIPTIONAL REPRESSOR ALLR"/>
    <property type="match status" value="1"/>
</dbReference>
<comment type="function">
    <text evidence="5">May be an activator protein for the gylABX operon.</text>
</comment>
<evidence type="ECO:0000256" key="1">
    <source>
        <dbReference type="ARBA" id="ARBA00022798"/>
    </source>
</evidence>
<feature type="domain" description="IclR-ED" evidence="8">
    <location>
        <begin position="64"/>
        <end position="237"/>
    </location>
</feature>
<dbReference type="Gene3D" id="3.30.450.40">
    <property type="match status" value="1"/>
</dbReference>
<dbReference type="PROSITE" id="PS51077">
    <property type="entry name" value="HTH_ICLR"/>
    <property type="match status" value="1"/>
</dbReference>
<dbReference type="EMBL" id="RJJQ01000001">
    <property type="protein sequence ID" value="RNI25478.1"/>
    <property type="molecule type" value="Genomic_DNA"/>
</dbReference>
<evidence type="ECO:0000259" key="7">
    <source>
        <dbReference type="PROSITE" id="PS51077"/>
    </source>
</evidence>
<dbReference type="Proteomes" id="UP000271678">
    <property type="component" value="Unassembled WGS sequence"/>
</dbReference>
<name>A0A3M9MLD1_9MICO</name>
<gene>
    <name evidence="9" type="ORF">EFY87_02365</name>
</gene>
<evidence type="ECO:0000256" key="5">
    <source>
        <dbReference type="ARBA" id="ARBA00058938"/>
    </source>
</evidence>
<dbReference type="Pfam" id="PF01614">
    <property type="entry name" value="IclR_C"/>
    <property type="match status" value="1"/>
</dbReference>
<dbReference type="GO" id="GO:0006071">
    <property type="term" value="P:glycerol metabolic process"/>
    <property type="evidence" value="ECO:0007669"/>
    <property type="project" value="UniProtKB-KW"/>
</dbReference>
<evidence type="ECO:0000256" key="6">
    <source>
        <dbReference type="ARBA" id="ARBA00070406"/>
    </source>
</evidence>
<reference evidence="9 10" key="1">
    <citation type="submission" date="2018-11" db="EMBL/GenBank/DDBJ databases">
        <title>Draft genome of Simplicispira Flexivirga sp. BO-16.</title>
        <authorList>
            <person name="Im W.T."/>
        </authorList>
    </citation>
    <scope>NUCLEOTIDE SEQUENCE [LARGE SCALE GENOMIC DNA]</scope>
    <source>
        <strain evidence="9 10">BO-16</strain>
    </source>
</reference>
<protein>
    <recommendedName>
        <fullName evidence="6">Glycerol operon regulatory protein</fullName>
    </recommendedName>
</protein>
<dbReference type="GO" id="GO:0003677">
    <property type="term" value="F:DNA binding"/>
    <property type="evidence" value="ECO:0007669"/>
    <property type="project" value="UniProtKB-KW"/>
</dbReference>
<keyword evidence="2" id="KW-0805">Transcription regulation</keyword>
<evidence type="ECO:0000313" key="10">
    <source>
        <dbReference type="Proteomes" id="UP000271678"/>
    </source>
</evidence>
<dbReference type="InterPro" id="IPR036390">
    <property type="entry name" value="WH_DNA-bd_sf"/>
</dbReference>
<dbReference type="SUPFAM" id="SSF46785">
    <property type="entry name" value="Winged helix' DNA-binding domain"/>
    <property type="match status" value="1"/>
</dbReference>
<evidence type="ECO:0000256" key="3">
    <source>
        <dbReference type="ARBA" id="ARBA00023125"/>
    </source>
</evidence>
<keyword evidence="3" id="KW-0238">DNA-binding</keyword>
<dbReference type="FunFam" id="1.10.10.10:FF:000056">
    <property type="entry name" value="IclR family transcriptional regulator"/>
    <property type="match status" value="1"/>
</dbReference>
<dbReference type="SUPFAM" id="SSF55781">
    <property type="entry name" value="GAF domain-like"/>
    <property type="match status" value="1"/>
</dbReference>
<dbReference type="GO" id="GO:0045892">
    <property type="term" value="P:negative regulation of DNA-templated transcription"/>
    <property type="evidence" value="ECO:0007669"/>
    <property type="project" value="TreeGrafter"/>
</dbReference>
<feature type="domain" description="HTH iclR-type" evidence="7">
    <location>
        <begin position="2"/>
        <end position="63"/>
    </location>
</feature>
<dbReference type="RefSeq" id="WP_123269753.1">
    <property type="nucleotide sequence ID" value="NZ_RJJQ01000001.1"/>
</dbReference>
<keyword evidence="1" id="KW-0319">Glycerol metabolism</keyword>
<evidence type="ECO:0000259" key="8">
    <source>
        <dbReference type="PROSITE" id="PS51078"/>
    </source>
</evidence>
<dbReference type="InterPro" id="IPR029016">
    <property type="entry name" value="GAF-like_dom_sf"/>
</dbReference>
<dbReference type="PROSITE" id="PS51078">
    <property type="entry name" value="ICLR_ED"/>
    <property type="match status" value="1"/>
</dbReference>
<dbReference type="AlphaFoldDB" id="A0A3M9MLD1"/>
<dbReference type="InterPro" id="IPR014757">
    <property type="entry name" value="Tscrpt_reg_IclR_C"/>
</dbReference>
<sequence length="240" mass="24771">MSNSVTRATHILRLLAESGKPLSLSQMTAELGIPKSTAHNILGSLVQAGFVDVSETTTYSIGLAAFEIGSAHLRGRSTISVVAPELARVTRTLDITSHWAVLDDADVVYLCKEDPPGRAIQLASSLGARLPAPTTAVGKSCLAWLSQDDLATILSAGSHDDVKGISAEMARVRAAGYSTDDAITAAGIRCVASPVFDMTGPCGAIGVSYLRDADLDADAVAAEVMHAAARASSILGGRTP</sequence>
<dbReference type="Pfam" id="PF09339">
    <property type="entry name" value="HTH_IclR"/>
    <property type="match status" value="1"/>
</dbReference>
<comment type="caution">
    <text evidence="9">The sequence shown here is derived from an EMBL/GenBank/DDBJ whole genome shotgun (WGS) entry which is preliminary data.</text>
</comment>
<dbReference type="SMART" id="SM00346">
    <property type="entry name" value="HTH_ICLR"/>
    <property type="match status" value="1"/>
</dbReference>
<dbReference type="OrthoDB" id="3734039at2"/>
<dbReference type="PANTHER" id="PTHR30136">
    <property type="entry name" value="HELIX-TURN-HELIX TRANSCRIPTIONAL REGULATOR, ICLR FAMILY"/>
    <property type="match status" value="1"/>
</dbReference>
<dbReference type="InterPro" id="IPR036388">
    <property type="entry name" value="WH-like_DNA-bd_sf"/>
</dbReference>
<keyword evidence="10" id="KW-1185">Reference proteome</keyword>
<evidence type="ECO:0000313" key="9">
    <source>
        <dbReference type="EMBL" id="RNI25478.1"/>
    </source>
</evidence>
<dbReference type="Gene3D" id="1.10.10.10">
    <property type="entry name" value="Winged helix-like DNA-binding domain superfamily/Winged helix DNA-binding domain"/>
    <property type="match status" value="1"/>
</dbReference>
<evidence type="ECO:0000256" key="2">
    <source>
        <dbReference type="ARBA" id="ARBA00023015"/>
    </source>
</evidence>
<dbReference type="InterPro" id="IPR011991">
    <property type="entry name" value="ArsR-like_HTH"/>
</dbReference>
<dbReference type="InterPro" id="IPR050707">
    <property type="entry name" value="HTH_MetabolicPath_Reg"/>
</dbReference>
<keyword evidence="4" id="KW-0804">Transcription</keyword>